<evidence type="ECO:0000256" key="3">
    <source>
        <dbReference type="ARBA" id="ARBA00023125"/>
    </source>
</evidence>
<dbReference type="HOGENOM" id="CLU_021095_10_2_2"/>
<dbReference type="CDD" id="cd17246">
    <property type="entry name" value="RMtype1_S_SonII-TRD2-CR2_like"/>
    <property type="match status" value="1"/>
</dbReference>
<dbReference type="PATRIC" id="fig|1434120.4.peg.2029"/>
<protein>
    <submittedName>
        <fullName evidence="5">Type I restriction-modification system, specificity subunit S</fullName>
        <ecNumber evidence="5">3.1.21.3</ecNumber>
    </submittedName>
</protein>
<feature type="domain" description="Type I restriction modification DNA specificity" evidence="4">
    <location>
        <begin position="23"/>
        <end position="172"/>
    </location>
</feature>
<reference evidence="5 6" key="1">
    <citation type="submission" date="2014-07" db="EMBL/GenBank/DDBJ databases">
        <title>Methanogenic archaea and the global carbon cycle.</title>
        <authorList>
            <person name="Henriksen J.R."/>
            <person name="Luke J."/>
            <person name="Reinhart S."/>
            <person name="Benedict M.N."/>
            <person name="Youngblut N.D."/>
            <person name="Metcalf M.E."/>
            <person name="Whitaker R.J."/>
            <person name="Metcalf W.W."/>
        </authorList>
    </citation>
    <scope>NUCLEOTIDE SEQUENCE [LARGE SCALE GENOMIC DNA]</scope>
    <source>
        <strain evidence="5 6">T4/M</strain>
    </source>
</reference>
<dbReference type="EC" id="3.1.21.3" evidence="5"/>
<dbReference type="KEGG" id="msw:MSSIT_1586"/>
<keyword evidence="3" id="KW-0238">DNA-binding</keyword>
<keyword evidence="5" id="KW-0378">Hydrolase</keyword>
<evidence type="ECO:0000256" key="1">
    <source>
        <dbReference type="ARBA" id="ARBA00010923"/>
    </source>
</evidence>
<dbReference type="Gene3D" id="3.90.220.20">
    <property type="entry name" value="DNA methylase specificity domains"/>
    <property type="match status" value="2"/>
</dbReference>
<dbReference type="REBASE" id="109028">
    <property type="entry name" value="S.MsiT4MORF1584P"/>
</dbReference>
<dbReference type="PANTHER" id="PTHR43140">
    <property type="entry name" value="TYPE-1 RESTRICTION ENZYME ECOKI SPECIFICITY PROTEIN"/>
    <property type="match status" value="1"/>
</dbReference>
<gene>
    <name evidence="5" type="ORF">MSSIT_1586</name>
</gene>
<organism evidence="5 6">
    <name type="scientific">Methanosarcina siciliae T4/M</name>
    <dbReference type="NCBI Taxonomy" id="1434120"/>
    <lineage>
        <taxon>Archaea</taxon>
        <taxon>Methanobacteriati</taxon>
        <taxon>Methanobacteriota</taxon>
        <taxon>Stenosarchaea group</taxon>
        <taxon>Methanomicrobia</taxon>
        <taxon>Methanosarcinales</taxon>
        <taxon>Methanosarcinaceae</taxon>
        <taxon>Methanosarcina</taxon>
    </lineage>
</organism>
<dbReference type="GO" id="GO:0009035">
    <property type="term" value="F:type I site-specific deoxyribonuclease activity"/>
    <property type="evidence" value="ECO:0007669"/>
    <property type="project" value="UniProtKB-EC"/>
</dbReference>
<sequence>MRLGESIEVLTDGSHFSPKSIGKGYPYITVKDIKNDQIDFDNCSKISEDDYNNLVKSGCKPYKGDVLFSKDGTVGKVSLVSFERDFVVLSSLAIIRPFTSINSSNSKFLFWVFKSSHFLNQALKSKKGVAIRRIILRDLKALIIPFPPLPEQRAIVSKIEQLFSELDNGIANLKLAQEQLKVYRQAVLKKAFEGELTKKWREQQTDLPNTQNLMEQIRREWEEATKASGKKTKAVKNLTEAELEELSLLPEGWGWVKLGRVVWSVKDGPHYSPKYEENGIPFISGGNVRPSGVDFSNVKYISKELHEELSKRCKPELNDILYTKGGTTGVARVNTYDFDFDVWVHVAVLKTIKSIYPFYLQHVLNSSHCYRQSQKYTHGVGNQDLGLTRMILITLPICSFSEQEVVVQEIETRLSVCDKIEQDIETNLEKAEALRQSILKKAFEGKLLNERELAEVRGAEDWEPAEVLLERIKAERVKNGKK</sequence>
<dbReference type="GO" id="GO:0009307">
    <property type="term" value="P:DNA restriction-modification system"/>
    <property type="evidence" value="ECO:0007669"/>
    <property type="project" value="UniProtKB-KW"/>
</dbReference>
<feature type="domain" description="Type I restriction modification DNA specificity" evidence="4">
    <location>
        <begin position="250"/>
        <end position="429"/>
    </location>
</feature>
<dbReference type="AlphaFoldDB" id="A0A0E3P479"/>
<dbReference type="EMBL" id="CP009506">
    <property type="protein sequence ID" value="AKB28305.1"/>
    <property type="molecule type" value="Genomic_DNA"/>
</dbReference>
<dbReference type="Proteomes" id="UP000033111">
    <property type="component" value="Chromosome"/>
</dbReference>
<dbReference type="GO" id="GO:0003677">
    <property type="term" value="F:DNA binding"/>
    <property type="evidence" value="ECO:0007669"/>
    <property type="project" value="UniProtKB-KW"/>
</dbReference>
<evidence type="ECO:0000313" key="6">
    <source>
        <dbReference type="Proteomes" id="UP000033111"/>
    </source>
</evidence>
<evidence type="ECO:0000259" key="4">
    <source>
        <dbReference type="Pfam" id="PF01420"/>
    </source>
</evidence>
<keyword evidence="2" id="KW-0680">Restriction system</keyword>
<evidence type="ECO:0000313" key="5">
    <source>
        <dbReference type="EMBL" id="AKB28305.1"/>
    </source>
</evidence>
<dbReference type="SUPFAM" id="SSF116734">
    <property type="entry name" value="DNA methylase specificity domain"/>
    <property type="match status" value="2"/>
</dbReference>
<accession>A0A0E3P479</accession>
<name>A0A0E3P479_9EURY</name>
<dbReference type="PANTHER" id="PTHR43140:SF1">
    <property type="entry name" value="TYPE I RESTRICTION ENZYME ECOKI SPECIFICITY SUBUNIT"/>
    <property type="match status" value="1"/>
</dbReference>
<dbReference type="InterPro" id="IPR000055">
    <property type="entry name" value="Restrct_endonuc_typeI_TRD"/>
</dbReference>
<dbReference type="Pfam" id="PF01420">
    <property type="entry name" value="Methylase_S"/>
    <property type="match status" value="2"/>
</dbReference>
<proteinExistence type="inferred from homology"/>
<evidence type="ECO:0000256" key="2">
    <source>
        <dbReference type="ARBA" id="ARBA00022747"/>
    </source>
</evidence>
<comment type="similarity">
    <text evidence="1">Belongs to the type-I restriction system S methylase family.</text>
</comment>
<dbReference type="InterPro" id="IPR051212">
    <property type="entry name" value="Type-I_RE_S_subunit"/>
</dbReference>
<dbReference type="InterPro" id="IPR044946">
    <property type="entry name" value="Restrct_endonuc_typeI_TRD_sf"/>
</dbReference>
<keyword evidence="6" id="KW-1185">Reference proteome</keyword>